<accession>A0AAE1VDU3</accession>
<sequence>MGLQIQAHLIKIGLSTDSKHKNHLYSRCGALVRKVASWYCCGLVVTGFESDVFVVNTLVVMYATRGVLHECHHQSFNHVESDEEKDIILDPFVNVGLIDMYCKCVLTKDARLICDLMLGGRGFFALNAMISGYSQNEADDECLVLFVQMYNQRIRSDQTSLLAILNSLLGLQAANVCKQVQALSMENVTCWMTQLELLSSEDAVKHYLKLQDMDLKPDSFVCSSLLNACANLSAYEHGKKYMLIIEDAYRAFCDVTEKDIVSWCAMIGGFAQHGHAKEHFIYLQRC</sequence>
<keyword evidence="1" id="KW-0677">Repeat</keyword>
<dbReference type="AlphaFoldDB" id="A0AAE1VDU3"/>
<protein>
    <submittedName>
        <fullName evidence="2">Uncharacterized protein</fullName>
    </submittedName>
</protein>
<dbReference type="EMBL" id="JAVYJV010000007">
    <property type="protein sequence ID" value="KAK4366158.1"/>
    <property type="molecule type" value="Genomic_DNA"/>
</dbReference>
<evidence type="ECO:0000313" key="2">
    <source>
        <dbReference type="EMBL" id="KAK4366158.1"/>
    </source>
</evidence>
<name>A0AAE1VDU3_9SOLA</name>
<dbReference type="Pfam" id="PF01535">
    <property type="entry name" value="PPR"/>
    <property type="match status" value="2"/>
</dbReference>
<comment type="caution">
    <text evidence="2">The sequence shown here is derived from an EMBL/GenBank/DDBJ whole genome shotgun (WGS) entry which is preliminary data.</text>
</comment>
<dbReference type="PANTHER" id="PTHR47926">
    <property type="entry name" value="PENTATRICOPEPTIDE REPEAT-CONTAINING PROTEIN"/>
    <property type="match status" value="1"/>
</dbReference>
<organism evidence="2 3">
    <name type="scientific">Anisodus tanguticus</name>
    <dbReference type="NCBI Taxonomy" id="243964"/>
    <lineage>
        <taxon>Eukaryota</taxon>
        <taxon>Viridiplantae</taxon>
        <taxon>Streptophyta</taxon>
        <taxon>Embryophyta</taxon>
        <taxon>Tracheophyta</taxon>
        <taxon>Spermatophyta</taxon>
        <taxon>Magnoliopsida</taxon>
        <taxon>eudicotyledons</taxon>
        <taxon>Gunneridae</taxon>
        <taxon>Pentapetalae</taxon>
        <taxon>asterids</taxon>
        <taxon>lamiids</taxon>
        <taxon>Solanales</taxon>
        <taxon>Solanaceae</taxon>
        <taxon>Solanoideae</taxon>
        <taxon>Hyoscyameae</taxon>
        <taxon>Anisodus</taxon>
    </lineage>
</organism>
<dbReference type="GO" id="GO:0009451">
    <property type="term" value="P:RNA modification"/>
    <property type="evidence" value="ECO:0007669"/>
    <property type="project" value="InterPro"/>
</dbReference>
<dbReference type="InterPro" id="IPR011990">
    <property type="entry name" value="TPR-like_helical_dom_sf"/>
</dbReference>
<dbReference type="Gene3D" id="1.25.40.10">
    <property type="entry name" value="Tetratricopeptide repeat domain"/>
    <property type="match status" value="2"/>
</dbReference>
<gene>
    <name evidence="2" type="ORF">RND71_014038</name>
</gene>
<keyword evidence="3" id="KW-1185">Reference proteome</keyword>
<dbReference type="PANTHER" id="PTHR47926:SF474">
    <property type="entry name" value="REPEAT-CONTAINING PROTEIN, PUTATIVE-RELATED"/>
    <property type="match status" value="1"/>
</dbReference>
<proteinExistence type="predicted"/>
<reference evidence="2" key="1">
    <citation type="submission" date="2023-12" db="EMBL/GenBank/DDBJ databases">
        <title>Genome assembly of Anisodus tanguticus.</title>
        <authorList>
            <person name="Wang Y.-J."/>
        </authorList>
    </citation>
    <scope>NUCLEOTIDE SEQUENCE</scope>
    <source>
        <strain evidence="2">KB-2021</strain>
        <tissue evidence="2">Leaf</tissue>
    </source>
</reference>
<dbReference type="InterPro" id="IPR002885">
    <property type="entry name" value="PPR_rpt"/>
</dbReference>
<evidence type="ECO:0000256" key="1">
    <source>
        <dbReference type="ARBA" id="ARBA00022737"/>
    </source>
</evidence>
<dbReference type="InterPro" id="IPR046960">
    <property type="entry name" value="PPR_At4g14850-like_plant"/>
</dbReference>
<dbReference type="Proteomes" id="UP001291623">
    <property type="component" value="Unassembled WGS sequence"/>
</dbReference>
<evidence type="ECO:0000313" key="3">
    <source>
        <dbReference type="Proteomes" id="UP001291623"/>
    </source>
</evidence>
<dbReference type="GO" id="GO:0003723">
    <property type="term" value="F:RNA binding"/>
    <property type="evidence" value="ECO:0007669"/>
    <property type="project" value="InterPro"/>
</dbReference>